<proteinExistence type="predicted"/>
<reference evidence="2" key="1">
    <citation type="submission" date="2013-08" db="EMBL/GenBank/DDBJ databases">
        <title>Intrasporangium oryzae NRRL B-24470.</title>
        <authorList>
            <person name="Liu H."/>
            <person name="Wang G."/>
        </authorList>
    </citation>
    <scope>NUCLEOTIDE SEQUENCE [LARGE SCALE GENOMIC DNA]</scope>
    <source>
        <strain evidence="2">Q5-1</strain>
    </source>
</reference>
<comment type="caution">
    <text evidence="1">The sequence shown here is derived from an EMBL/GenBank/DDBJ whole genome shotgun (WGS) entry which is preliminary data.</text>
</comment>
<gene>
    <name evidence="1" type="ORF">N864_22510</name>
</gene>
<organism evidence="1 2">
    <name type="scientific">Intrasporangium chromatireducens Q5-1</name>
    <dbReference type="NCBI Taxonomy" id="584657"/>
    <lineage>
        <taxon>Bacteria</taxon>
        <taxon>Bacillati</taxon>
        <taxon>Actinomycetota</taxon>
        <taxon>Actinomycetes</taxon>
        <taxon>Micrococcales</taxon>
        <taxon>Intrasporangiaceae</taxon>
        <taxon>Intrasporangium</taxon>
    </lineage>
</organism>
<accession>W9GNH5</accession>
<sequence>MVIVTDEASAEQSLAAGSIPCPSCSAGSLRPWGHARSRVLRGLRGVRLLLRPRRARCRACGATHVLLPGEASPRRADTVQVLLTALLAHHGGSGAGSIATDLGVPVDTVRSWLRTVTGRAEWLRQEATRWVCLLDPEHPPIRPTGSRLGDALSALGYAAAATRRRLNVAATPWQLIGWVTAGRLLAPLTPTRSG</sequence>
<dbReference type="Proteomes" id="UP000019494">
    <property type="component" value="Unassembled WGS sequence"/>
</dbReference>
<evidence type="ECO:0000313" key="2">
    <source>
        <dbReference type="Proteomes" id="UP000019494"/>
    </source>
</evidence>
<keyword evidence="2" id="KW-1185">Reference proteome</keyword>
<dbReference type="EMBL" id="AWQS01000004">
    <property type="protein sequence ID" value="EWT07826.1"/>
    <property type="molecule type" value="Genomic_DNA"/>
</dbReference>
<dbReference type="AlphaFoldDB" id="W9GNH5"/>
<evidence type="ECO:0000313" key="1">
    <source>
        <dbReference type="EMBL" id="EWT07826.1"/>
    </source>
</evidence>
<protein>
    <submittedName>
        <fullName evidence="1">Sigma-70 family RNA polymerase sigma factor</fullName>
    </submittedName>
</protein>
<name>W9GNH5_9MICO</name>